<dbReference type="EMBL" id="JASBNA010000014">
    <property type="protein sequence ID" value="KAK7687124.1"/>
    <property type="molecule type" value="Genomic_DNA"/>
</dbReference>
<reference evidence="7 8" key="1">
    <citation type="submission" date="2022-09" db="EMBL/GenBank/DDBJ databases">
        <authorList>
            <person name="Palmer J.M."/>
        </authorList>
    </citation>
    <scope>NUCLEOTIDE SEQUENCE [LARGE SCALE GENOMIC DNA]</scope>
    <source>
        <strain evidence="7 8">DSM 7382</strain>
    </source>
</reference>
<keyword evidence="3" id="KW-0677">Repeat</keyword>
<evidence type="ECO:0000256" key="4">
    <source>
        <dbReference type="ARBA" id="ARBA00023043"/>
    </source>
</evidence>
<evidence type="ECO:0000313" key="7">
    <source>
        <dbReference type="EMBL" id="KAK7687124.1"/>
    </source>
</evidence>
<evidence type="ECO:0000256" key="3">
    <source>
        <dbReference type="ARBA" id="ARBA00022737"/>
    </source>
</evidence>
<dbReference type="GO" id="GO:0043124">
    <property type="term" value="P:negative regulation of canonical NF-kappaB signal transduction"/>
    <property type="evidence" value="ECO:0007669"/>
    <property type="project" value="InterPro"/>
</dbReference>
<comment type="subcellular location">
    <subcellularLocation>
        <location evidence="1">Nucleus</location>
    </subcellularLocation>
</comment>
<accession>A0AAW0G6Q7</accession>
<feature type="compositionally biased region" description="Basic and acidic residues" evidence="6">
    <location>
        <begin position="239"/>
        <end position="265"/>
    </location>
</feature>
<feature type="compositionally biased region" description="Pro residues" evidence="6">
    <location>
        <begin position="25"/>
        <end position="39"/>
    </location>
</feature>
<proteinExistence type="predicted"/>
<evidence type="ECO:0000256" key="5">
    <source>
        <dbReference type="ARBA" id="ARBA00023242"/>
    </source>
</evidence>
<keyword evidence="4" id="KW-0040">ANK repeat</keyword>
<dbReference type="GO" id="GO:0005634">
    <property type="term" value="C:nucleus"/>
    <property type="evidence" value="ECO:0007669"/>
    <property type="project" value="UniProtKB-SubCell"/>
</dbReference>
<evidence type="ECO:0000256" key="6">
    <source>
        <dbReference type="SAM" id="MobiDB-lite"/>
    </source>
</evidence>
<evidence type="ECO:0000313" key="8">
    <source>
        <dbReference type="Proteomes" id="UP001385951"/>
    </source>
</evidence>
<dbReference type="PANTHER" id="PTHR15263:SF1">
    <property type="entry name" value="NF-KAPPA-B INHIBITOR-LIKE PROTEIN 1"/>
    <property type="match status" value="1"/>
</dbReference>
<dbReference type="Proteomes" id="UP001385951">
    <property type="component" value="Unassembled WGS sequence"/>
</dbReference>
<feature type="region of interest" description="Disordered" evidence="6">
    <location>
        <begin position="101"/>
        <end position="131"/>
    </location>
</feature>
<dbReference type="InterPro" id="IPR038753">
    <property type="entry name" value="NFKBIL1"/>
</dbReference>
<keyword evidence="2" id="KW-0597">Phosphoprotein</keyword>
<dbReference type="SUPFAM" id="SSF81995">
    <property type="entry name" value="beta-sandwich domain of Sec23/24"/>
    <property type="match status" value="1"/>
</dbReference>
<dbReference type="AlphaFoldDB" id="A0AAW0G6Q7"/>
<comment type="caution">
    <text evidence="7">The sequence shown here is derived from an EMBL/GenBank/DDBJ whole genome shotgun (WGS) entry which is preliminary data.</text>
</comment>
<gene>
    <name evidence="7" type="ORF">QCA50_009627</name>
</gene>
<keyword evidence="8" id="KW-1185">Reference proteome</keyword>
<evidence type="ECO:0000256" key="1">
    <source>
        <dbReference type="ARBA" id="ARBA00004123"/>
    </source>
</evidence>
<dbReference type="PANTHER" id="PTHR15263">
    <property type="entry name" value="I-KAPPA-B-LIKE PROTEIN IKBL"/>
    <property type="match status" value="1"/>
</dbReference>
<feature type="region of interest" description="Disordered" evidence="6">
    <location>
        <begin position="226"/>
        <end position="265"/>
    </location>
</feature>
<organism evidence="7 8">
    <name type="scientific">Cerrena zonata</name>
    <dbReference type="NCBI Taxonomy" id="2478898"/>
    <lineage>
        <taxon>Eukaryota</taxon>
        <taxon>Fungi</taxon>
        <taxon>Dikarya</taxon>
        <taxon>Basidiomycota</taxon>
        <taxon>Agaricomycotina</taxon>
        <taxon>Agaricomycetes</taxon>
        <taxon>Polyporales</taxon>
        <taxon>Cerrenaceae</taxon>
        <taxon>Cerrena</taxon>
    </lineage>
</organism>
<feature type="region of interest" description="Disordered" evidence="6">
    <location>
        <begin position="1"/>
        <end position="40"/>
    </location>
</feature>
<sequence>MHTRRQPRVVSLQEGPSILQSPYPYNSPPPPLLPQPSQPPLFHAFPTFPTLPAFPSSPTTYYQYLPPGGPPRRPAHSFSVSPRSPAARLGVVPCQGCCPSPRRTRAASTNTAGIQFRRTGSTSGGGGRREPWEKMTKAYTWVLEQEIAEMSRKNEEAVKFILKQQQEREKKEDTFFTTITIEQGCDRGCFVDELFSEDEEDPRLTRRWQERMEKLVQEEVRRLASKRKDAERCRRSHETRKTRDHVTRERERAHEERRTKPRREDVERRAWEMYESRWNRITSSSDSVESSLKFNAIPWPMVHQPKSVADLTPAQISAFLFSSHHSEGQSRKERVKAALRRWHPDRFGRVLQRLTEGERGKVEEGSGVVVRCLNDLLEREG</sequence>
<protein>
    <submittedName>
        <fullName evidence="7">Uncharacterized protein</fullName>
    </submittedName>
</protein>
<evidence type="ECO:0000256" key="2">
    <source>
        <dbReference type="ARBA" id="ARBA00022553"/>
    </source>
</evidence>
<name>A0AAW0G6Q7_9APHY</name>
<keyword evidence="5" id="KW-0539">Nucleus</keyword>